<dbReference type="Proteomes" id="UP001595681">
    <property type="component" value="Unassembled WGS sequence"/>
</dbReference>
<name>A0ABV7NLA0_9SPHN</name>
<dbReference type="SUPFAM" id="SSF159245">
    <property type="entry name" value="AttH-like"/>
    <property type="match status" value="1"/>
</dbReference>
<dbReference type="EMBL" id="JBHRVU010000005">
    <property type="protein sequence ID" value="MFC3443518.1"/>
    <property type="molecule type" value="Genomic_DNA"/>
</dbReference>
<protein>
    <submittedName>
        <fullName evidence="1">Uncharacterized protein</fullName>
    </submittedName>
</protein>
<gene>
    <name evidence="1" type="ORF">ACFOKF_20380</name>
</gene>
<organism evidence="1 2">
    <name type="scientific">Sphingobium rhizovicinum</name>
    <dbReference type="NCBI Taxonomy" id="432308"/>
    <lineage>
        <taxon>Bacteria</taxon>
        <taxon>Pseudomonadati</taxon>
        <taxon>Pseudomonadota</taxon>
        <taxon>Alphaproteobacteria</taxon>
        <taxon>Sphingomonadales</taxon>
        <taxon>Sphingomonadaceae</taxon>
        <taxon>Sphingobium</taxon>
    </lineage>
</organism>
<dbReference type="RefSeq" id="WP_380798312.1">
    <property type="nucleotide sequence ID" value="NZ_JBHRVU010000005.1"/>
</dbReference>
<evidence type="ECO:0000313" key="1">
    <source>
        <dbReference type="EMBL" id="MFC3443518.1"/>
    </source>
</evidence>
<reference evidence="2" key="1">
    <citation type="journal article" date="2019" name="Int. J. Syst. Evol. Microbiol.">
        <title>The Global Catalogue of Microorganisms (GCM) 10K type strain sequencing project: providing services to taxonomists for standard genome sequencing and annotation.</title>
        <authorList>
            <consortium name="The Broad Institute Genomics Platform"/>
            <consortium name="The Broad Institute Genome Sequencing Center for Infectious Disease"/>
            <person name="Wu L."/>
            <person name="Ma J."/>
        </authorList>
    </citation>
    <scope>NUCLEOTIDE SEQUENCE [LARGE SCALE GENOMIC DNA]</scope>
    <source>
        <strain evidence="2">CCM 7491</strain>
    </source>
</reference>
<keyword evidence="2" id="KW-1185">Reference proteome</keyword>
<comment type="caution">
    <text evidence="1">The sequence shown here is derived from an EMBL/GenBank/DDBJ whole genome shotgun (WGS) entry which is preliminary data.</text>
</comment>
<accession>A0ABV7NLA0</accession>
<proteinExistence type="predicted"/>
<evidence type="ECO:0000313" key="2">
    <source>
        <dbReference type="Proteomes" id="UP001595681"/>
    </source>
</evidence>
<sequence length="319" mass="36156">MLLHEDYPHSVPTRAWLRWKENYFWVFMDPDRDICCLAHCTAEPTYDRAFASFTVLHKGQKIISGKEVPMPSPFEHAKTLHYGDLTIDFVKPQAEFVVEYEDDKVAAKLVFTRRMHLFDFQACADVNPDWFSISENTAFERNSFRHQGQCMNATGNVTFKSGDFAGTSIDVDGSGYRDHSWGMRNDQMTLDHNWSFFNFPSMGFHLMRVRNVIRPESRTAEGYIALPEGNEVIKALEIDNVGDGPEGMPDKVIFRTTTLSGKPYTLVADVGNAFARLPLHSQKPGAKVYLNVENMCRVHCEETGEQGLANVEIGALKDA</sequence>